<dbReference type="AlphaFoldDB" id="A0A2S9Q325"/>
<protein>
    <submittedName>
        <fullName evidence="1">Uncharacterized protein</fullName>
    </submittedName>
</protein>
<name>A0A2S9Q325_9ACTN</name>
<keyword evidence="2" id="KW-1185">Reference proteome</keyword>
<sequence length="157" mass="17774">MEDWLLQLDSIEGPVMTDQPRLSELLGATDREAVIAEDFAYVLDRISALVGYAEDGNWRSVHEKIGSLRSALDTFERKISEPVTYEDGEKGSVYHDPIVDSHRTVQLITAFAQRHGGRLGPTLFPIEKLENEQAVEQIRADAERTRRFKQELFGDDA</sequence>
<accession>A0A2S9Q325</accession>
<proteinExistence type="predicted"/>
<dbReference type="RefSeq" id="WP_105866837.1">
    <property type="nucleotide sequence ID" value="NZ_PVLV01000007.1"/>
</dbReference>
<dbReference type="EMBL" id="PVLV01000007">
    <property type="protein sequence ID" value="PRH81071.1"/>
    <property type="molecule type" value="Genomic_DNA"/>
</dbReference>
<gene>
    <name evidence="1" type="ORF">C6N75_00565</name>
</gene>
<reference evidence="1 2" key="1">
    <citation type="submission" date="2018-03" db="EMBL/GenBank/DDBJ databases">
        <title>Novel Streptomyces sp. from soil.</title>
        <authorList>
            <person name="Tan G.Y.A."/>
            <person name="Lee Z.Y."/>
        </authorList>
    </citation>
    <scope>NUCLEOTIDE SEQUENCE [LARGE SCALE GENOMIC DNA]</scope>
    <source>
        <strain evidence="1 2">ST5x</strain>
    </source>
</reference>
<evidence type="ECO:0000313" key="1">
    <source>
        <dbReference type="EMBL" id="PRH81071.1"/>
    </source>
</evidence>
<comment type="caution">
    <text evidence="1">The sequence shown here is derived from an EMBL/GenBank/DDBJ whole genome shotgun (WGS) entry which is preliminary data.</text>
</comment>
<dbReference type="Proteomes" id="UP000239322">
    <property type="component" value="Unassembled WGS sequence"/>
</dbReference>
<evidence type="ECO:0000313" key="2">
    <source>
        <dbReference type="Proteomes" id="UP000239322"/>
    </source>
</evidence>
<organism evidence="1 2">
    <name type="scientific">Streptomyces solincola</name>
    <dbReference type="NCBI Taxonomy" id="2100817"/>
    <lineage>
        <taxon>Bacteria</taxon>
        <taxon>Bacillati</taxon>
        <taxon>Actinomycetota</taxon>
        <taxon>Actinomycetes</taxon>
        <taxon>Kitasatosporales</taxon>
        <taxon>Streptomycetaceae</taxon>
        <taxon>Streptomyces</taxon>
    </lineage>
</organism>